<reference evidence="1" key="2">
    <citation type="submission" date="2015-06" db="UniProtKB">
        <authorList>
            <consortium name="EnsemblPlants"/>
        </authorList>
    </citation>
    <scope>IDENTIFICATION</scope>
    <source>
        <strain evidence="1">DM1-3 516 R44</strain>
    </source>
</reference>
<dbReference type="EnsemblPlants" id="PGSC0003DMT400080337">
    <property type="protein sequence ID" value="PGSC0003DMT400080337"/>
    <property type="gene ID" value="PGSC0003DMG400031279"/>
</dbReference>
<dbReference type="Proteomes" id="UP000011115">
    <property type="component" value="Unassembled WGS sequence"/>
</dbReference>
<protein>
    <submittedName>
        <fullName evidence="1">F-box domain-containing protein</fullName>
    </submittedName>
</protein>
<dbReference type="HOGENOM" id="CLU_2946243_0_0_1"/>
<name>M1D3C7_SOLTU</name>
<keyword evidence="2" id="KW-1185">Reference proteome</keyword>
<organism evidence="1 2">
    <name type="scientific">Solanum tuberosum</name>
    <name type="common">Potato</name>
    <dbReference type="NCBI Taxonomy" id="4113"/>
    <lineage>
        <taxon>Eukaryota</taxon>
        <taxon>Viridiplantae</taxon>
        <taxon>Streptophyta</taxon>
        <taxon>Embryophyta</taxon>
        <taxon>Tracheophyta</taxon>
        <taxon>Spermatophyta</taxon>
        <taxon>Magnoliopsida</taxon>
        <taxon>eudicotyledons</taxon>
        <taxon>Gunneridae</taxon>
        <taxon>Pentapetalae</taxon>
        <taxon>asterids</taxon>
        <taxon>lamiids</taxon>
        <taxon>Solanales</taxon>
        <taxon>Solanaceae</taxon>
        <taxon>Solanoideae</taxon>
        <taxon>Solaneae</taxon>
        <taxon>Solanum</taxon>
    </lineage>
</organism>
<accession>M1D3C7</accession>
<reference evidence="2" key="1">
    <citation type="journal article" date="2011" name="Nature">
        <title>Genome sequence and analysis of the tuber crop potato.</title>
        <authorList>
            <consortium name="The Potato Genome Sequencing Consortium"/>
        </authorList>
    </citation>
    <scope>NUCLEOTIDE SEQUENCE [LARGE SCALE GENOMIC DNA]</scope>
    <source>
        <strain evidence="2">cv. DM1-3 516 R44</strain>
    </source>
</reference>
<sequence length="60" mass="6869">MEPTIRKSKELLNSTWGTSFYSKYGFGYDNSDDSYKALSIDYCGNSYHDNVSNMKIVVNI</sequence>
<dbReference type="Gramene" id="PGSC0003DMT400080337">
    <property type="protein sequence ID" value="PGSC0003DMT400080337"/>
    <property type="gene ID" value="PGSC0003DMG400031279"/>
</dbReference>
<proteinExistence type="predicted"/>
<evidence type="ECO:0000313" key="2">
    <source>
        <dbReference type="Proteomes" id="UP000011115"/>
    </source>
</evidence>
<evidence type="ECO:0000313" key="1">
    <source>
        <dbReference type="EnsemblPlants" id="PGSC0003DMT400080337"/>
    </source>
</evidence>
<dbReference type="InParanoid" id="M1D3C7"/>
<dbReference type="PaxDb" id="4113-PGSC0003DMT400080337"/>
<dbReference type="AlphaFoldDB" id="M1D3C7"/>